<organism evidence="2">
    <name type="scientific">hydrothermal vent metagenome</name>
    <dbReference type="NCBI Taxonomy" id="652676"/>
    <lineage>
        <taxon>unclassified sequences</taxon>
        <taxon>metagenomes</taxon>
        <taxon>ecological metagenomes</taxon>
    </lineage>
</organism>
<reference evidence="2" key="1">
    <citation type="submission" date="2018-06" db="EMBL/GenBank/DDBJ databases">
        <authorList>
            <person name="Zhirakovskaya E."/>
        </authorList>
    </citation>
    <scope>NUCLEOTIDE SEQUENCE</scope>
</reference>
<name>A0A3B1D025_9ZZZZ</name>
<feature type="region of interest" description="Disordered" evidence="1">
    <location>
        <begin position="1"/>
        <end position="31"/>
    </location>
</feature>
<feature type="compositionally biased region" description="Basic and acidic residues" evidence="1">
    <location>
        <begin position="1"/>
        <end position="11"/>
    </location>
</feature>
<proteinExistence type="predicted"/>
<evidence type="ECO:0000313" key="2">
    <source>
        <dbReference type="EMBL" id="VAX28290.1"/>
    </source>
</evidence>
<accession>A0A3B1D025</accession>
<sequence length="345" mass="37531">MKTSTEQKSRSGQDASGVCPVGQKDKQISKTPSFSDFRAPVVSEKFLSSAIRQSPRVAAQRKKLDAIFGITNEAAVPFVPNSKSPVQRVLDVTAGDFYFDTEDADLTLDNAPPALVTALNKANYKDHKVDLLRVLNAWKNDDSFEDEFQHWGAAVYQAKQSLDVDVPEVVALDSIDIPKKPTDAADTKTLYFTAEGKFSNEEGEKLSGAAVNMLTQSLVLTHVYDGHGPGMTDEALRSKCLTEGVSGKWATDFDAMKAVAEVYRLIGTGAITPSSGFKLFDTAGINSLNLRKRTKDETDMAYPVPASKAKCGFKKHTGDAGDYYTLKTVFPYPEKVNDDGAAEGY</sequence>
<protein>
    <submittedName>
        <fullName evidence="2">Uncharacterized protein</fullName>
    </submittedName>
</protein>
<dbReference type="AlphaFoldDB" id="A0A3B1D025"/>
<evidence type="ECO:0000256" key="1">
    <source>
        <dbReference type="SAM" id="MobiDB-lite"/>
    </source>
</evidence>
<dbReference type="EMBL" id="UOGF01000036">
    <property type="protein sequence ID" value="VAX28290.1"/>
    <property type="molecule type" value="Genomic_DNA"/>
</dbReference>
<gene>
    <name evidence="2" type="ORF">MNBD_NITROSPIRAE01-1574</name>
</gene>